<protein>
    <submittedName>
        <fullName evidence="2">Bifunctional FolD 1 domain protein</fullName>
    </submittedName>
</protein>
<name>X7YIU2_MYCXE</name>
<dbReference type="AlphaFoldDB" id="X7YIU2"/>
<evidence type="ECO:0000256" key="1">
    <source>
        <dbReference type="SAM" id="MobiDB-lite"/>
    </source>
</evidence>
<reference evidence="2" key="1">
    <citation type="submission" date="2014-01" db="EMBL/GenBank/DDBJ databases">
        <authorList>
            <person name="Brown-Elliot B."/>
            <person name="Wallace R."/>
            <person name="Lenaerts A."/>
            <person name="Ordway D."/>
            <person name="DeGroote M.A."/>
            <person name="Parker T."/>
            <person name="Sizemore C."/>
            <person name="Tallon L.J."/>
            <person name="Sadzewicz L.K."/>
            <person name="Sengamalay N."/>
            <person name="Fraser C.M."/>
            <person name="Hine E."/>
            <person name="Shefchek K.A."/>
            <person name="Das S.P."/>
            <person name="Tettelin H."/>
        </authorList>
    </citation>
    <scope>NUCLEOTIDE SEQUENCE [LARGE SCALE GENOMIC DNA]</scope>
    <source>
        <strain evidence="2">4042</strain>
    </source>
</reference>
<gene>
    <name evidence="2" type="ORF">I553_0462</name>
</gene>
<dbReference type="EMBL" id="JAOB01000093">
    <property type="protein sequence ID" value="EUA06726.1"/>
    <property type="molecule type" value="Genomic_DNA"/>
</dbReference>
<feature type="region of interest" description="Disordered" evidence="1">
    <location>
        <begin position="45"/>
        <end position="68"/>
    </location>
</feature>
<comment type="caution">
    <text evidence="2">The sequence shown here is derived from an EMBL/GenBank/DDBJ whole genome shotgun (WGS) entry which is preliminary data.</text>
</comment>
<organism evidence="2">
    <name type="scientific">Mycobacterium xenopi 4042</name>
    <dbReference type="NCBI Taxonomy" id="1299334"/>
    <lineage>
        <taxon>Bacteria</taxon>
        <taxon>Bacillati</taxon>
        <taxon>Actinomycetota</taxon>
        <taxon>Actinomycetes</taxon>
        <taxon>Mycobacteriales</taxon>
        <taxon>Mycobacteriaceae</taxon>
        <taxon>Mycobacterium</taxon>
    </lineage>
</organism>
<sequence length="171" mass="18500">MSAVTRWGTPTAATMISACRVSAARSRVAVWHKVTVAFSVRRVSSRPNGRPTVTPRPMTTAWHPRSARRSAAAGARCRARCTATGRGAEHQPAQVRRVQTVDILRRVDALQRRVLVEVLGQRQLHDVTGAVGVSVQFVDGLVKLGLADVGRQVAANRRDAHLVGIGMLART</sequence>
<proteinExistence type="predicted"/>
<accession>X7YIU2</accession>
<dbReference type="PROSITE" id="PS51257">
    <property type="entry name" value="PROKAR_LIPOPROTEIN"/>
    <property type="match status" value="1"/>
</dbReference>
<evidence type="ECO:0000313" key="2">
    <source>
        <dbReference type="EMBL" id="EUA06726.1"/>
    </source>
</evidence>